<name>A0A2S8J670_RHOOP</name>
<evidence type="ECO:0000259" key="4">
    <source>
        <dbReference type="Pfam" id="PF13193"/>
    </source>
</evidence>
<evidence type="ECO:0000313" key="5">
    <source>
        <dbReference type="EMBL" id="PQP22570.1"/>
    </source>
</evidence>
<proteinExistence type="inferred from homology"/>
<protein>
    <submittedName>
        <fullName evidence="5">O-succinylbenzoate--CoA ligase</fullName>
    </submittedName>
</protein>
<dbReference type="GO" id="GO:0006631">
    <property type="term" value="P:fatty acid metabolic process"/>
    <property type="evidence" value="ECO:0007669"/>
    <property type="project" value="TreeGrafter"/>
</dbReference>
<evidence type="ECO:0000256" key="2">
    <source>
        <dbReference type="ARBA" id="ARBA00022598"/>
    </source>
</evidence>
<evidence type="ECO:0000256" key="1">
    <source>
        <dbReference type="ARBA" id="ARBA00006432"/>
    </source>
</evidence>
<dbReference type="SUPFAM" id="SSF56801">
    <property type="entry name" value="Acetyl-CoA synthetase-like"/>
    <property type="match status" value="1"/>
</dbReference>
<dbReference type="Proteomes" id="UP000239290">
    <property type="component" value="Unassembled WGS sequence"/>
</dbReference>
<dbReference type="PANTHER" id="PTHR43201">
    <property type="entry name" value="ACYL-COA SYNTHETASE"/>
    <property type="match status" value="1"/>
</dbReference>
<feature type="domain" description="AMP-binding enzyme C-terminal" evidence="4">
    <location>
        <begin position="448"/>
        <end position="524"/>
    </location>
</feature>
<dbReference type="Pfam" id="PF13193">
    <property type="entry name" value="AMP-binding_C"/>
    <property type="match status" value="1"/>
</dbReference>
<dbReference type="PANTHER" id="PTHR43201:SF5">
    <property type="entry name" value="MEDIUM-CHAIN ACYL-COA LIGASE ACSF2, MITOCHONDRIAL"/>
    <property type="match status" value="1"/>
</dbReference>
<dbReference type="InterPro" id="IPR042099">
    <property type="entry name" value="ANL_N_sf"/>
</dbReference>
<feature type="domain" description="AMP-dependent synthetase/ligase" evidence="3">
    <location>
        <begin position="32"/>
        <end position="396"/>
    </location>
</feature>
<evidence type="ECO:0000259" key="3">
    <source>
        <dbReference type="Pfam" id="PF00501"/>
    </source>
</evidence>
<dbReference type="Gene3D" id="3.40.50.12780">
    <property type="entry name" value="N-terminal domain of ligase-like"/>
    <property type="match status" value="1"/>
</dbReference>
<dbReference type="Gene3D" id="3.30.300.30">
    <property type="match status" value="1"/>
</dbReference>
<dbReference type="InterPro" id="IPR025110">
    <property type="entry name" value="AMP-bd_C"/>
</dbReference>
<dbReference type="InterPro" id="IPR045851">
    <property type="entry name" value="AMP-bd_C_sf"/>
</dbReference>
<evidence type="ECO:0000313" key="6">
    <source>
        <dbReference type="Proteomes" id="UP000239290"/>
    </source>
</evidence>
<comment type="similarity">
    <text evidence="1">Belongs to the ATP-dependent AMP-binding enzyme family.</text>
</comment>
<dbReference type="RefSeq" id="WP_105417944.1">
    <property type="nucleotide sequence ID" value="NZ_PUIO01000030.1"/>
</dbReference>
<dbReference type="GO" id="GO:0031956">
    <property type="term" value="F:medium-chain fatty acid-CoA ligase activity"/>
    <property type="evidence" value="ECO:0007669"/>
    <property type="project" value="TreeGrafter"/>
</dbReference>
<keyword evidence="2 5" id="KW-0436">Ligase</keyword>
<reference evidence="6" key="1">
    <citation type="submission" date="2018-02" db="EMBL/GenBank/DDBJ databases">
        <title>Draft genome sequencing of Rhodococcus opacus KU647198.</title>
        <authorList>
            <person name="Zheng B.-X."/>
        </authorList>
    </citation>
    <scope>NUCLEOTIDE SEQUENCE [LARGE SCALE GENOMIC DNA]</scope>
    <source>
        <strain evidence="6">04-OD7</strain>
    </source>
</reference>
<accession>A0A2S8J670</accession>
<gene>
    <name evidence="5" type="ORF">C5613_23205</name>
</gene>
<organism evidence="5 6">
    <name type="scientific">Rhodococcus opacus</name>
    <name type="common">Nocardia opaca</name>
    <dbReference type="NCBI Taxonomy" id="37919"/>
    <lineage>
        <taxon>Bacteria</taxon>
        <taxon>Bacillati</taxon>
        <taxon>Actinomycetota</taxon>
        <taxon>Actinomycetes</taxon>
        <taxon>Mycobacteriales</taxon>
        <taxon>Nocardiaceae</taxon>
        <taxon>Rhodococcus</taxon>
    </lineage>
</organism>
<dbReference type="EMBL" id="PUIO01000030">
    <property type="protein sequence ID" value="PQP22570.1"/>
    <property type="molecule type" value="Genomic_DNA"/>
</dbReference>
<dbReference type="AlphaFoldDB" id="A0A2S8J670"/>
<comment type="caution">
    <text evidence="5">The sequence shown here is derived from an EMBL/GenBank/DDBJ whole genome shotgun (WGS) entry which is preliminary data.</text>
</comment>
<dbReference type="InterPro" id="IPR000873">
    <property type="entry name" value="AMP-dep_synth/lig_dom"/>
</dbReference>
<dbReference type="Pfam" id="PF00501">
    <property type="entry name" value="AMP-binding"/>
    <property type="match status" value="1"/>
</dbReference>
<sequence>MSAGIGTPLRQAHWTRDESIDLLDHTSATLLTAQAGQFGDRLALIGNDHRGENQRLTYHQILEKARAIAAALLEHTRPGEHVALLVANVIEWPLIEYAAAMTGRVLVALNPQAGIDELRYTLANSEATMLLFTTSYRDRDLGAVIEAILPDCPLVRAAHSLDTVARWATESHDPAFEWPSVDPHTAAMLQYTSGTTGKQKGVLLAHRSMVNVARITLLTAGVEPGSVILSPFPQFHTAGCVTSTLGALAVGGTLVIVDRWNPTEVLATVEREGVSTILLVPAMLHGLLQTAKAGDIAPQTIPTILVGAASVPSSMIEKARELFGGTVLNVYGQTELSAPLTATRRDDSARGITTTVGRPLPQVECRIADPVTGHTQEVDVPGEICARGYQQMLGYFRDPEATARTVDLDGWLHTGDLGSMDERGMITLTGRLKELIIRGGENISPNEVSDCLSGHPAVAQVVVVGIPDQRLGEIVAGVVVCNAATDHHALREDLERHCATHLAEYKVPQRWYFTDTLPTTASGKVRALEVRQMISDGTLRCETAAEASLADRHPPSHRR</sequence>